<dbReference type="PANTHER" id="PTHR33481:SF1">
    <property type="entry name" value="ENDONUCLEASE_EXONUCLEASE_PHOSPHATASE DOMAIN-CONTAINING PROTEIN-RELATED"/>
    <property type="match status" value="1"/>
</dbReference>
<dbReference type="AlphaFoldDB" id="A0AAV1K3V4"/>
<keyword evidence="5" id="KW-1185">Reference proteome</keyword>
<keyword evidence="1" id="KW-0479">Metal-binding</keyword>
<dbReference type="InterPro" id="IPR000477">
    <property type="entry name" value="RT_dom"/>
</dbReference>
<dbReference type="Gene3D" id="4.10.60.10">
    <property type="entry name" value="Zinc finger, CCHC-type"/>
    <property type="match status" value="1"/>
</dbReference>
<dbReference type="PANTHER" id="PTHR33481">
    <property type="entry name" value="REVERSE TRANSCRIPTASE"/>
    <property type="match status" value="1"/>
</dbReference>
<organism evidence="4 5">
    <name type="scientific">Parnassius mnemosyne</name>
    <name type="common">clouded apollo</name>
    <dbReference type="NCBI Taxonomy" id="213953"/>
    <lineage>
        <taxon>Eukaryota</taxon>
        <taxon>Metazoa</taxon>
        <taxon>Ecdysozoa</taxon>
        <taxon>Arthropoda</taxon>
        <taxon>Hexapoda</taxon>
        <taxon>Insecta</taxon>
        <taxon>Pterygota</taxon>
        <taxon>Neoptera</taxon>
        <taxon>Endopterygota</taxon>
        <taxon>Lepidoptera</taxon>
        <taxon>Glossata</taxon>
        <taxon>Ditrysia</taxon>
        <taxon>Papilionoidea</taxon>
        <taxon>Papilionidae</taxon>
        <taxon>Parnassiinae</taxon>
        <taxon>Parnassini</taxon>
        <taxon>Parnassius</taxon>
        <taxon>Driopa</taxon>
    </lineage>
</organism>
<dbReference type="InterPro" id="IPR043502">
    <property type="entry name" value="DNA/RNA_pol_sf"/>
</dbReference>
<accession>A0AAV1K3V4</accession>
<feature type="domain" description="Reverse transcriptase" evidence="3">
    <location>
        <begin position="172"/>
        <end position="441"/>
    </location>
</feature>
<evidence type="ECO:0000313" key="5">
    <source>
        <dbReference type="Proteomes" id="UP001314205"/>
    </source>
</evidence>
<evidence type="ECO:0000256" key="1">
    <source>
        <dbReference type="PROSITE-ProRule" id="PRU00047"/>
    </source>
</evidence>
<dbReference type="InterPro" id="IPR001878">
    <property type="entry name" value="Znf_CCHC"/>
</dbReference>
<reference evidence="4 5" key="1">
    <citation type="submission" date="2023-11" db="EMBL/GenBank/DDBJ databases">
        <authorList>
            <person name="Hedman E."/>
            <person name="Englund M."/>
            <person name="Stromberg M."/>
            <person name="Nyberg Akerstrom W."/>
            <person name="Nylinder S."/>
            <person name="Jareborg N."/>
            <person name="Kallberg Y."/>
            <person name="Kronander E."/>
        </authorList>
    </citation>
    <scope>NUCLEOTIDE SEQUENCE [LARGE SCALE GENOMIC DNA]</scope>
</reference>
<dbReference type="PROSITE" id="PS50878">
    <property type="entry name" value="RT_POL"/>
    <property type="match status" value="1"/>
</dbReference>
<sequence>MKRRISCAAPVRREWVVEQYIKTKEEYQQQVKNAQTASWKDFCSKQDRESMWDGIYRVIGRTTQRHEDIPLVREGKTLDNAESARFLAETFYPDDNTQEDDAEHRLIRKEAESVNVGSLDDSSDPPFTVEELMWAASSFNPKKAPGNDGLTADICAAAIALDPPLFLALANKCLELAHFPNKWKEAKVVVLRKPGKEDYTHPKSYRPIGLLPVLGKVLEKMMVRRIKWHIVPKLSKKQYGFMPQRSTEDSLYDMIQLIKANINDKKLIVLVSLDIEGAFDNAWWPAVRCALTRSGCPINIRRLVDSYLNDRSVSIKYSGAEWGKTTTKGCVQGSIGGPLFWNLLLDPLLKQLTDRGEYCQAFADDVVLIFSGDKGLEVQEKVNAALAHIRRWGVKNKLTFAPQKTKAMVITKKIKFDSPLLNMGGESIAISKEIKILGLTVDDKLTFNTHVKNVCCKAQNVYRQLCRAAKVHWGLNSEIIRTIYIAVVEPIIMYAASAWSPATNKKLIKKQFDAVQRGFVQKIIKSYKTVSLHSALLLAGLLPLDLRVREAALLYEVKKGYSRRVVGDREMEKKVEFVLSNSCTEAVTSQNLSQEVVITEDLANITDEVFEEAQSESSSNFNDEYLLKVIEHTDLIQKTLDSSRSVTRLNKESIKKSLEEIKRSTQQLHNQVKNILRHSTLSTEKKTASIIRNTIKEEFEKIALKPQQFAAPPLLEPLRPDITPAPIQSYATVVKTIKATEKPSIPITKPALIVTSKQPVSSSQETVHAWRKSVHFKKLTFTPADVKGVSNHKLRVEFDKQEQRDEILETINRPDSLVCAEIAKKLKPMVILKGIFKDTPVTELVDIIINQNTKIKDIITSPEDITYKFMRNNKNQKLYNAVFMVAPHIWRVIIEIQKVDIDHQRVHAEDFPAFLQCYKCMQSGHTKKHCTEEETNCSHCSSNSHTYKDCPVKKDLNKINCYNCTLHAKKYNLNLNTNHSATSLYCPRVHKQIETCKNKTDYGY</sequence>
<name>A0AAV1K3V4_9NEOP</name>
<dbReference type="CDD" id="cd01650">
    <property type="entry name" value="RT_nLTR_like"/>
    <property type="match status" value="1"/>
</dbReference>
<dbReference type="InterPro" id="IPR036875">
    <property type="entry name" value="Znf_CCHC_sf"/>
</dbReference>
<proteinExistence type="predicted"/>
<evidence type="ECO:0000259" key="2">
    <source>
        <dbReference type="PROSITE" id="PS50158"/>
    </source>
</evidence>
<dbReference type="SUPFAM" id="SSF57756">
    <property type="entry name" value="Retrovirus zinc finger-like domains"/>
    <property type="match status" value="1"/>
</dbReference>
<evidence type="ECO:0000259" key="3">
    <source>
        <dbReference type="PROSITE" id="PS50878"/>
    </source>
</evidence>
<dbReference type="SUPFAM" id="SSF56672">
    <property type="entry name" value="DNA/RNA polymerases"/>
    <property type="match status" value="1"/>
</dbReference>
<dbReference type="GO" id="GO:0071897">
    <property type="term" value="P:DNA biosynthetic process"/>
    <property type="evidence" value="ECO:0007669"/>
    <property type="project" value="UniProtKB-ARBA"/>
</dbReference>
<evidence type="ECO:0000313" key="4">
    <source>
        <dbReference type="EMBL" id="CAK1577836.1"/>
    </source>
</evidence>
<keyword evidence="1" id="KW-0863">Zinc-finger</keyword>
<gene>
    <name evidence="4" type="ORF">PARMNEM_LOCUS2</name>
</gene>
<feature type="domain" description="CCHC-type" evidence="2">
    <location>
        <begin position="917"/>
        <end position="932"/>
    </location>
</feature>
<dbReference type="SMART" id="SM00343">
    <property type="entry name" value="ZnF_C2HC"/>
    <property type="match status" value="2"/>
</dbReference>
<dbReference type="GO" id="GO:0008270">
    <property type="term" value="F:zinc ion binding"/>
    <property type="evidence" value="ECO:0007669"/>
    <property type="project" value="UniProtKB-KW"/>
</dbReference>
<evidence type="ECO:0008006" key="6">
    <source>
        <dbReference type="Google" id="ProtNLM"/>
    </source>
</evidence>
<dbReference type="Pfam" id="PF00078">
    <property type="entry name" value="RVT_1"/>
    <property type="match status" value="1"/>
</dbReference>
<protein>
    <recommendedName>
        <fullName evidence="6">Reverse transcriptase</fullName>
    </recommendedName>
</protein>
<dbReference type="EMBL" id="CAVLGL010000001">
    <property type="protein sequence ID" value="CAK1577836.1"/>
    <property type="molecule type" value="Genomic_DNA"/>
</dbReference>
<dbReference type="Proteomes" id="UP001314205">
    <property type="component" value="Unassembled WGS sequence"/>
</dbReference>
<comment type="caution">
    <text evidence="4">The sequence shown here is derived from an EMBL/GenBank/DDBJ whole genome shotgun (WGS) entry which is preliminary data.</text>
</comment>
<dbReference type="GO" id="GO:0003676">
    <property type="term" value="F:nucleic acid binding"/>
    <property type="evidence" value="ECO:0007669"/>
    <property type="project" value="InterPro"/>
</dbReference>
<keyword evidence="1" id="KW-0862">Zinc</keyword>
<dbReference type="PROSITE" id="PS50158">
    <property type="entry name" value="ZF_CCHC"/>
    <property type="match status" value="1"/>
</dbReference>